<protein>
    <recommendedName>
        <fullName evidence="12">Heme A synthase</fullName>
        <shortName evidence="12">HAS</shortName>
        <ecNumber evidence="12">1.17.99.9</ecNumber>
    </recommendedName>
    <alternativeName>
        <fullName evidence="12">Cytochrome aa3-controlling protein</fullName>
    </alternativeName>
</protein>
<comment type="function">
    <text evidence="12">Catalyzes the conversion of heme O to heme A by two successive hydroxylations of the methyl group at C8. The first hydroxylation forms heme I, the second hydroxylation results in an unstable dihydroxymethyl group, which spontaneously dehydrates, resulting in the formyl group of heme A.</text>
</comment>
<feature type="transmembrane region" description="Helical" evidence="12">
    <location>
        <begin position="146"/>
        <end position="168"/>
    </location>
</feature>
<dbReference type="GO" id="GO:0006784">
    <property type="term" value="P:heme A biosynthetic process"/>
    <property type="evidence" value="ECO:0007669"/>
    <property type="project" value="UniProtKB-UniRule"/>
</dbReference>
<dbReference type="InterPro" id="IPR023754">
    <property type="entry name" value="HemeA_Synthase_type2"/>
</dbReference>
<name>A0A967B5A5_9PROT</name>
<evidence type="ECO:0000313" key="14">
    <source>
        <dbReference type="Proteomes" id="UP000597459"/>
    </source>
</evidence>
<evidence type="ECO:0000256" key="2">
    <source>
        <dbReference type="ARBA" id="ARBA00004141"/>
    </source>
</evidence>
<keyword evidence="9 12" id="KW-0472">Membrane</keyword>
<dbReference type="GO" id="GO:0016653">
    <property type="term" value="F:oxidoreductase activity, acting on NAD(P)H, heme protein as acceptor"/>
    <property type="evidence" value="ECO:0007669"/>
    <property type="project" value="TreeGrafter"/>
</dbReference>
<dbReference type="EC" id="1.17.99.9" evidence="12"/>
<evidence type="ECO:0000256" key="10">
    <source>
        <dbReference type="ARBA" id="ARBA00044501"/>
    </source>
</evidence>
<dbReference type="InterPro" id="IPR003780">
    <property type="entry name" value="COX15/CtaA_fam"/>
</dbReference>
<keyword evidence="14" id="KW-1185">Reference proteome</keyword>
<dbReference type="PANTHER" id="PTHR23289">
    <property type="entry name" value="CYTOCHROME C OXIDASE ASSEMBLY PROTEIN COX15"/>
    <property type="match status" value="1"/>
</dbReference>
<proteinExistence type="inferred from homology"/>
<feature type="transmembrane region" description="Helical" evidence="12">
    <location>
        <begin position="343"/>
        <end position="363"/>
    </location>
</feature>
<evidence type="ECO:0000256" key="11">
    <source>
        <dbReference type="ARBA" id="ARBA00048044"/>
    </source>
</evidence>
<feature type="binding site" description="axial binding residue" evidence="12">
    <location>
        <position position="284"/>
    </location>
    <ligand>
        <name>heme</name>
        <dbReference type="ChEBI" id="CHEBI:30413"/>
    </ligand>
    <ligandPart>
        <name>Fe</name>
        <dbReference type="ChEBI" id="CHEBI:18248"/>
    </ligandPart>
</feature>
<organism evidence="13 14">
    <name type="scientific">Acetobacter estunensis</name>
    <dbReference type="NCBI Taxonomy" id="104097"/>
    <lineage>
        <taxon>Bacteria</taxon>
        <taxon>Pseudomonadati</taxon>
        <taxon>Pseudomonadota</taxon>
        <taxon>Alphaproteobacteria</taxon>
        <taxon>Acetobacterales</taxon>
        <taxon>Acetobacteraceae</taxon>
        <taxon>Acetobacter</taxon>
    </lineage>
</organism>
<feature type="transmembrane region" description="Helical" evidence="12">
    <location>
        <begin position="180"/>
        <end position="199"/>
    </location>
</feature>
<comment type="similarity">
    <text evidence="12">Belongs to the COX15/CtaA family. Type 2 subfamily.</text>
</comment>
<keyword evidence="3 12" id="KW-0812">Transmembrane</keyword>
<evidence type="ECO:0000313" key="13">
    <source>
        <dbReference type="EMBL" id="NHO52411.1"/>
    </source>
</evidence>
<feature type="transmembrane region" description="Helical" evidence="12">
    <location>
        <begin position="220"/>
        <end position="246"/>
    </location>
</feature>
<evidence type="ECO:0000256" key="4">
    <source>
        <dbReference type="ARBA" id="ARBA00022723"/>
    </source>
</evidence>
<comment type="pathway">
    <text evidence="10 12">Porphyrin-containing compound metabolism; heme A biosynthesis; heme A from heme O: step 1/1.</text>
</comment>
<dbReference type="Proteomes" id="UP000597459">
    <property type="component" value="Unassembled WGS sequence"/>
</dbReference>
<evidence type="ECO:0000256" key="8">
    <source>
        <dbReference type="ARBA" id="ARBA00023133"/>
    </source>
</evidence>
<keyword evidence="8 12" id="KW-0350">Heme biosynthesis</keyword>
<keyword evidence="5 12" id="KW-1133">Transmembrane helix</keyword>
<feature type="binding site" description="axial binding residue" evidence="12">
    <location>
        <position position="345"/>
    </location>
    <ligand>
        <name>heme</name>
        <dbReference type="ChEBI" id="CHEBI:30413"/>
    </ligand>
    <ligandPart>
        <name>Fe</name>
        <dbReference type="ChEBI" id="CHEBI:18248"/>
    </ligandPart>
</feature>
<comment type="catalytic activity">
    <reaction evidence="11">
        <text>Fe(II)-heme o + 2 A + H2O = Fe(II)-heme a + 2 AH2</text>
        <dbReference type="Rhea" id="RHEA:63388"/>
        <dbReference type="ChEBI" id="CHEBI:13193"/>
        <dbReference type="ChEBI" id="CHEBI:15377"/>
        <dbReference type="ChEBI" id="CHEBI:17499"/>
        <dbReference type="ChEBI" id="CHEBI:60530"/>
        <dbReference type="ChEBI" id="CHEBI:61715"/>
        <dbReference type="EC" id="1.17.99.9"/>
    </reaction>
    <physiologicalReaction direction="left-to-right" evidence="11">
        <dbReference type="Rhea" id="RHEA:63389"/>
    </physiologicalReaction>
</comment>
<comment type="subunit">
    <text evidence="12">Interacts with CtaB.</text>
</comment>
<comment type="caution">
    <text evidence="13">The sequence shown here is derived from an EMBL/GenBank/DDBJ whole genome shotgun (WGS) entry which is preliminary data.</text>
</comment>
<keyword evidence="4 12" id="KW-0479">Metal-binding</keyword>
<dbReference type="GO" id="GO:0046872">
    <property type="term" value="F:metal ion binding"/>
    <property type="evidence" value="ECO:0007669"/>
    <property type="project" value="UniProtKB-KW"/>
</dbReference>
<evidence type="ECO:0000256" key="5">
    <source>
        <dbReference type="ARBA" id="ARBA00022989"/>
    </source>
</evidence>
<evidence type="ECO:0000256" key="12">
    <source>
        <dbReference type="HAMAP-Rule" id="MF_01665"/>
    </source>
</evidence>
<dbReference type="PANTHER" id="PTHR23289:SF2">
    <property type="entry name" value="CYTOCHROME C OXIDASE ASSEMBLY PROTEIN COX15 HOMOLOG"/>
    <property type="match status" value="1"/>
</dbReference>
<keyword evidence="7 12" id="KW-0408">Iron</keyword>
<dbReference type="GO" id="GO:0120547">
    <property type="term" value="F:heme A synthase activity"/>
    <property type="evidence" value="ECO:0007669"/>
    <property type="project" value="UniProtKB-EC"/>
</dbReference>
<feature type="transmembrane region" description="Helical" evidence="12">
    <location>
        <begin position="286"/>
        <end position="303"/>
    </location>
</feature>
<dbReference type="HAMAP" id="MF_01665">
    <property type="entry name" value="HemeA_synth_type2"/>
    <property type="match status" value="1"/>
</dbReference>
<evidence type="ECO:0000256" key="7">
    <source>
        <dbReference type="ARBA" id="ARBA00023004"/>
    </source>
</evidence>
<keyword evidence="12" id="KW-1003">Cell membrane</keyword>
<evidence type="ECO:0000256" key="6">
    <source>
        <dbReference type="ARBA" id="ARBA00023002"/>
    </source>
</evidence>
<keyword evidence="6 12" id="KW-0560">Oxidoreductase</keyword>
<feature type="transmembrane region" description="Helical" evidence="12">
    <location>
        <begin position="315"/>
        <end position="337"/>
    </location>
</feature>
<evidence type="ECO:0000256" key="1">
    <source>
        <dbReference type="ARBA" id="ARBA00001970"/>
    </source>
</evidence>
<dbReference type="EMBL" id="WOTH01000001">
    <property type="protein sequence ID" value="NHO52411.1"/>
    <property type="molecule type" value="Genomic_DNA"/>
</dbReference>
<comment type="subcellular location">
    <subcellularLocation>
        <location evidence="12">Cell membrane</location>
        <topology evidence="12">Multi-pass membrane protein</topology>
    </subcellularLocation>
    <subcellularLocation>
        <location evidence="2">Membrane</location>
        <topology evidence="2">Multi-pass membrane protein</topology>
    </subcellularLocation>
</comment>
<comment type="cofactor">
    <cofactor evidence="1 12">
        <name>heme b</name>
        <dbReference type="ChEBI" id="CHEBI:60344"/>
    </cofactor>
</comment>
<dbReference type="Pfam" id="PF02628">
    <property type="entry name" value="COX15-CtaA"/>
    <property type="match status" value="1"/>
</dbReference>
<dbReference type="GO" id="GO:0005886">
    <property type="term" value="C:plasma membrane"/>
    <property type="evidence" value="ECO:0007669"/>
    <property type="project" value="UniProtKB-SubCell"/>
</dbReference>
<reference evidence="13" key="1">
    <citation type="submission" date="2019-11" db="EMBL/GenBank/DDBJ databases">
        <title>Description of new Acetobacter species.</title>
        <authorList>
            <person name="Cleenwerck I."/>
            <person name="Sombolestani A.S."/>
        </authorList>
    </citation>
    <scope>NUCLEOTIDE SEQUENCE</scope>
    <source>
        <strain evidence="13">LMG 1626</strain>
    </source>
</reference>
<gene>
    <name evidence="12" type="primary">ctaA</name>
    <name evidence="13" type="ORF">GOB87_00310</name>
</gene>
<sequence length="371" mass="40694">MSNTTSSGAQAARLSDSTVIDGMSMRDRRRVSNWLLTICVMLLGMIALGGATRLTGSGLSIMDWRPVTGMLPPLSHAEWERQFELYKGIPQYKILHEGFGLAGFQKIFWAEWMHRFWGRVIGLYLLVRLVIFAVQGVLTRGLILRLAFFFVLGGLQGAIGWFMVASGFRPDSTAVEPVRLVLHLGMALILYGAILWTALSVRYPTVEPVPDRAGGRRTRMALHAALGLVGLTIVAGGFTAGTHAGFSYNTFPLMDGHLVPEGYARLHPFWFNWIANIPAVQFDHRLLATLTVLAIGLTVFFGMKANLGPRAHAAVALMGWAVLIQYALGVTTLLLVVPVWAGTIHQTFAAVLLGVGIYAMHALRGAKRTRW</sequence>
<feature type="transmembrane region" description="Helical" evidence="12">
    <location>
        <begin position="33"/>
        <end position="54"/>
    </location>
</feature>
<feature type="transmembrane region" description="Helical" evidence="12">
    <location>
        <begin position="116"/>
        <end position="134"/>
    </location>
</feature>
<dbReference type="AlphaFoldDB" id="A0A967B5A5"/>
<evidence type="ECO:0000256" key="3">
    <source>
        <dbReference type="ARBA" id="ARBA00022692"/>
    </source>
</evidence>
<accession>A0A967B5A5</accession>
<evidence type="ECO:0000256" key="9">
    <source>
        <dbReference type="ARBA" id="ARBA00023136"/>
    </source>
</evidence>